<evidence type="ECO:0000313" key="2">
    <source>
        <dbReference type="Proteomes" id="UP000001593"/>
    </source>
</evidence>
<dbReference type="Proteomes" id="UP000001593">
    <property type="component" value="Unassembled WGS sequence"/>
</dbReference>
<accession>A7S5A1</accession>
<evidence type="ECO:0000313" key="1">
    <source>
        <dbReference type="EMBL" id="EDO41051.1"/>
    </source>
</evidence>
<dbReference type="AlphaFoldDB" id="A7S5A1"/>
<feature type="non-terminal residue" evidence="1">
    <location>
        <position position="1"/>
    </location>
</feature>
<dbReference type="HOGENOM" id="CLU_2967813_0_0_1"/>
<organism evidence="1 2">
    <name type="scientific">Nematostella vectensis</name>
    <name type="common">Starlet sea anemone</name>
    <dbReference type="NCBI Taxonomy" id="45351"/>
    <lineage>
        <taxon>Eukaryota</taxon>
        <taxon>Metazoa</taxon>
        <taxon>Cnidaria</taxon>
        <taxon>Anthozoa</taxon>
        <taxon>Hexacorallia</taxon>
        <taxon>Actiniaria</taxon>
        <taxon>Edwardsiidae</taxon>
        <taxon>Nematostella</taxon>
    </lineage>
</organism>
<name>A7S5A1_NEMVE</name>
<protein>
    <submittedName>
        <fullName evidence="1">Uncharacterized protein</fullName>
    </submittedName>
</protein>
<proteinExistence type="predicted"/>
<dbReference type="InParanoid" id="A7S5A1"/>
<gene>
    <name evidence="1" type="ORF">NEMVEDRAFT_v1g105239</name>
</gene>
<reference evidence="1 2" key="1">
    <citation type="journal article" date="2007" name="Science">
        <title>Sea anemone genome reveals ancestral eumetazoan gene repertoire and genomic organization.</title>
        <authorList>
            <person name="Putnam N.H."/>
            <person name="Srivastava M."/>
            <person name="Hellsten U."/>
            <person name="Dirks B."/>
            <person name="Chapman J."/>
            <person name="Salamov A."/>
            <person name="Terry A."/>
            <person name="Shapiro H."/>
            <person name="Lindquist E."/>
            <person name="Kapitonov V.V."/>
            <person name="Jurka J."/>
            <person name="Genikhovich G."/>
            <person name="Grigoriev I.V."/>
            <person name="Lucas S.M."/>
            <person name="Steele R.E."/>
            <person name="Finnerty J.R."/>
            <person name="Technau U."/>
            <person name="Martindale M.Q."/>
            <person name="Rokhsar D.S."/>
        </authorList>
    </citation>
    <scope>NUCLEOTIDE SEQUENCE [LARGE SCALE GENOMIC DNA]</scope>
    <source>
        <strain evidence="2">CH2 X CH6</strain>
    </source>
</reference>
<keyword evidence="2" id="KW-1185">Reference proteome</keyword>
<dbReference type="EMBL" id="DS469582">
    <property type="protein sequence ID" value="EDO41051.1"/>
    <property type="molecule type" value="Genomic_DNA"/>
</dbReference>
<sequence length="59" mass="6730">YPSHNPCFYIPTAPWHLFTLPITPGFTSYSSLASFYPSHNPWFHIPSHNSLASYPSHNP</sequence>